<comment type="caution">
    <text evidence="1">The sequence shown here is derived from an EMBL/GenBank/DDBJ whole genome shotgun (WGS) entry which is preliminary data.</text>
</comment>
<sequence length="67" mass="7592">MWYCLIASAGEVIPPLPQPPKESVSSQEITVENARYGWIMDDMVDDEGRLHFSSFRGFFSPEINADI</sequence>
<dbReference type="Proteomes" id="UP001454036">
    <property type="component" value="Unassembled WGS sequence"/>
</dbReference>
<evidence type="ECO:0000313" key="1">
    <source>
        <dbReference type="EMBL" id="GAA0162925.1"/>
    </source>
</evidence>
<reference evidence="1 2" key="1">
    <citation type="submission" date="2024-01" db="EMBL/GenBank/DDBJ databases">
        <title>The complete chloroplast genome sequence of Lithospermum erythrorhizon: insights into the phylogenetic relationship among Boraginaceae species and the maternal lineages of purple gromwells.</title>
        <authorList>
            <person name="Okada T."/>
            <person name="Watanabe K."/>
        </authorList>
    </citation>
    <scope>NUCLEOTIDE SEQUENCE [LARGE SCALE GENOMIC DNA]</scope>
</reference>
<dbReference type="EMBL" id="BAABME010004600">
    <property type="protein sequence ID" value="GAA0162925.1"/>
    <property type="molecule type" value="Genomic_DNA"/>
</dbReference>
<keyword evidence="2" id="KW-1185">Reference proteome</keyword>
<proteinExistence type="predicted"/>
<evidence type="ECO:0000313" key="2">
    <source>
        <dbReference type="Proteomes" id="UP001454036"/>
    </source>
</evidence>
<name>A0AAV3QFS8_LITER</name>
<gene>
    <name evidence="1" type="ORF">LIER_18915</name>
</gene>
<organism evidence="1 2">
    <name type="scientific">Lithospermum erythrorhizon</name>
    <name type="common">Purple gromwell</name>
    <name type="synonym">Lithospermum officinale var. erythrorhizon</name>
    <dbReference type="NCBI Taxonomy" id="34254"/>
    <lineage>
        <taxon>Eukaryota</taxon>
        <taxon>Viridiplantae</taxon>
        <taxon>Streptophyta</taxon>
        <taxon>Embryophyta</taxon>
        <taxon>Tracheophyta</taxon>
        <taxon>Spermatophyta</taxon>
        <taxon>Magnoliopsida</taxon>
        <taxon>eudicotyledons</taxon>
        <taxon>Gunneridae</taxon>
        <taxon>Pentapetalae</taxon>
        <taxon>asterids</taxon>
        <taxon>lamiids</taxon>
        <taxon>Boraginales</taxon>
        <taxon>Boraginaceae</taxon>
        <taxon>Boraginoideae</taxon>
        <taxon>Lithospermeae</taxon>
        <taxon>Lithospermum</taxon>
    </lineage>
</organism>
<dbReference type="AlphaFoldDB" id="A0AAV3QFS8"/>
<accession>A0AAV3QFS8</accession>
<protein>
    <submittedName>
        <fullName evidence="1">Uncharacterized protein</fullName>
    </submittedName>
</protein>